<reference evidence="1" key="1">
    <citation type="submission" date="2024-05" db="EMBL/GenBank/DDBJ databases">
        <title>Metabacillus sp. nov., isolated from the rhizosphere soil of tomato plants.</title>
        <authorList>
            <person name="Ma R."/>
        </authorList>
    </citation>
    <scope>NUCLEOTIDE SEQUENCE</scope>
    <source>
        <strain evidence="1">DBTR6</strain>
    </source>
</reference>
<sequence length="212" mass="23449">MTIVSLLSSQVGEKTEEGNRFVAKECIQNPTLLKEIKDGLTSKDKALIGDCAEVFTMVAEKKPELVVPFTDHLLPLLSSKTTRIRWEAIHAISLITTNIPTQISLLLPKIKKLIESDKSTIVRDYSVQTVCNYAEIGEQEALTAFPILKETLLMWEGKHRGRVLTGLLNVCKSAPECILEIRGIAEEYVDDQRSGVKKAAKALMKAIDKGTA</sequence>
<dbReference type="Proteomes" id="UP001165287">
    <property type="component" value="Unassembled WGS sequence"/>
</dbReference>
<comment type="caution">
    <text evidence="1">The sequence shown here is derived from an EMBL/GenBank/DDBJ whole genome shotgun (WGS) entry which is preliminary data.</text>
</comment>
<dbReference type="InterPro" id="IPR011989">
    <property type="entry name" value="ARM-like"/>
</dbReference>
<proteinExistence type="predicted"/>
<evidence type="ECO:0000313" key="2">
    <source>
        <dbReference type="Proteomes" id="UP001165287"/>
    </source>
</evidence>
<organism evidence="1 2">
    <name type="scientific">Metabacillus rhizolycopersici</name>
    <dbReference type="NCBI Taxonomy" id="2875709"/>
    <lineage>
        <taxon>Bacteria</taxon>
        <taxon>Bacillati</taxon>
        <taxon>Bacillota</taxon>
        <taxon>Bacilli</taxon>
        <taxon>Bacillales</taxon>
        <taxon>Bacillaceae</taxon>
        <taxon>Metabacillus</taxon>
    </lineage>
</organism>
<name>A0ABS7UR17_9BACI</name>
<evidence type="ECO:0000313" key="1">
    <source>
        <dbReference type="EMBL" id="MBZ5750733.1"/>
    </source>
</evidence>
<protein>
    <recommendedName>
        <fullName evidence="3">HEAT repeat protein</fullName>
    </recommendedName>
</protein>
<dbReference type="RefSeq" id="WP_224139014.1">
    <property type="nucleotide sequence ID" value="NZ_JAIQUM010000019.1"/>
</dbReference>
<dbReference type="SUPFAM" id="SSF48371">
    <property type="entry name" value="ARM repeat"/>
    <property type="match status" value="1"/>
</dbReference>
<evidence type="ECO:0008006" key="3">
    <source>
        <dbReference type="Google" id="ProtNLM"/>
    </source>
</evidence>
<dbReference type="EMBL" id="JAIQUM010000019">
    <property type="protein sequence ID" value="MBZ5750733.1"/>
    <property type="molecule type" value="Genomic_DNA"/>
</dbReference>
<gene>
    <name evidence="1" type="ORF">K9V48_10820</name>
</gene>
<keyword evidence="2" id="KW-1185">Reference proteome</keyword>
<accession>A0ABS7UR17</accession>
<dbReference type="InterPro" id="IPR016024">
    <property type="entry name" value="ARM-type_fold"/>
</dbReference>
<dbReference type="Gene3D" id="1.25.10.10">
    <property type="entry name" value="Leucine-rich Repeat Variant"/>
    <property type="match status" value="1"/>
</dbReference>